<evidence type="ECO:0000313" key="9">
    <source>
        <dbReference type="EMBL" id="OOK78278.1"/>
    </source>
</evidence>
<dbReference type="GO" id="GO:0016987">
    <property type="term" value="F:sigma factor activity"/>
    <property type="evidence" value="ECO:0007669"/>
    <property type="project" value="UniProtKB-KW"/>
</dbReference>
<dbReference type="SUPFAM" id="SSF88659">
    <property type="entry name" value="Sigma3 and sigma4 domains of RNA polymerase sigma factors"/>
    <property type="match status" value="1"/>
</dbReference>
<keyword evidence="5" id="KW-0238">DNA-binding</keyword>
<feature type="domain" description="RNA polymerase sigma-70 region 2" evidence="7">
    <location>
        <begin position="11"/>
        <end position="76"/>
    </location>
</feature>
<dbReference type="AlphaFoldDB" id="A0A1V3XGQ5"/>
<keyword evidence="3" id="KW-0805">Transcription regulation</keyword>
<evidence type="ECO:0000256" key="5">
    <source>
        <dbReference type="ARBA" id="ARBA00023125"/>
    </source>
</evidence>
<organism evidence="9 10">
    <name type="scientific">Mycobacterium kansasii</name>
    <dbReference type="NCBI Taxonomy" id="1768"/>
    <lineage>
        <taxon>Bacteria</taxon>
        <taxon>Bacillati</taxon>
        <taxon>Actinomycetota</taxon>
        <taxon>Actinomycetes</taxon>
        <taxon>Mycobacteriales</taxon>
        <taxon>Mycobacteriaceae</taxon>
        <taxon>Mycobacterium</taxon>
    </lineage>
</organism>
<proteinExistence type="inferred from homology"/>
<gene>
    <name evidence="9" type="ORF">BZL30_1624</name>
</gene>
<dbReference type="InterPro" id="IPR036388">
    <property type="entry name" value="WH-like_DNA-bd_sf"/>
</dbReference>
<reference evidence="9 10" key="1">
    <citation type="submission" date="2017-02" db="EMBL/GenBank/DDBJ databases">
        <title>Complete genome sequences of Mycobacterium kansasii strains isolated from rhesus macaques.</title>
        <authorList>
            <person name="Panda A."/>
            <person name="Nagaraj S."/>
            <person name="Zhao X."/>
            <person name="Tettelin H."/>
            <person name="Detolla L.J."/>
        </authorList>
    </citation>
    <scope>NUCLEOTIDE SEQUENCE [LARGE SCALE GENOMIC DNA]</scope>
    <source>
        <strain evidence="9 10">11-3813</strain>
    </source>
</reference>
<evidence type="ECO:0000256" key="3">
    <source>
        <dbReference type="ARBA" id="ARBA00023015"/>
    </source>
</evidence>
<dbReference type="InterPro" id="IPR007627">
    <property type="entry name" value="RNA_pol_sigma70_r2"/>
</dbReference>
<dbReference type="SUPFAM" id="SSF88946">
    <property type="entry name" value="Sigma2 domain of RNA polymerase sigma factors"/>
    <property type="match status" value="1"/>
</dbReference>
<dbReference type="Pfam" id="PF08281">
    <property type="entry name" value="Sigma70_r4_2"/>
    <property type="match status" value="1"/>
</dbReference>
<evidence type="ECO:0000256" key="1">
    <source>
        <dbReference type="ARBA" id="ARBA00010641"/>
    </source>
</evidence>
<dbReference type="Gene3D" id="1.10.1740.10">
    <property type="match status" value="1"/>
</dbReference>
<dbReference type="InterPro" id="IPR013324">
    <property type="entry name" value="RNA_pol_sigma_r3/r4-like"/>
</dbReference>
<protein>
    <submittedName>
        <fullName evidence="9">RNA polymerase sigma factor, sigma-70 family protein</fullName>
    </submittedName>
</protein>
<evidence type="ECO:0000256" key="4">
    <source>
        <dbReference type="ARBA" id="ARBA00023082"/>
    </source>
</evidence>
<dbReference type="PANTHER" id="PTHR30173">
    <property type="entry name" value="SIGMA 19 FACTOR"/>
    <property type="match status" value="1"/>
</dbReference>
<dbReference type="NCBIfam" id="TIGR02937">
    <property type="entry name" value="sigma70-ECF"/>
    <property type="match status" value="1"/>
</dbReference>
<dbReference type="InterPro" id="IPR052704">
    <property type="entry name" value="ECF_Sigma-70_Domain"/>
</dbReference>
<dbReference type="Gene3D" id="1.10.10.10">
    <property type="entry name" value="Winged helix-like DNA-binding domain superfamily/Winged helix DNA-binding domain"/>
    <property type="match status" value="1"/>
</dbReference>
<dbReference type="GO" id="GO:0003677">
    <property type="term" value="F:DNA binding"/>
    <property type="evidence" value="ECO:0007669"/>
    <property type="project" value="UniProtKB-KW"/>
</dbReference>
<dbReference type="SUPFAM" id="SSF54427">
    <property type="entry name" value="NTF2-like"/>
    <property type="match status" value="1"/>
</dbReference>
<dbReference type="InterPro" id="IPR032710">
    <property type="entry name" value="NTF2-like_dom_sf"/>
</dbReference>
<dbReference type="InterPro" id="IPR013325">
    <property type="entry name" value="RNA_pol_sigma_r2"/>
</dbReference>
<keyword evidence="6" id="KW-0804">Transcription</keyword>
<evidence type="ECO:0000256" key="6">
    <source>
        <dbReference type="ARBA" id="ARBA00023163"/>
    </source>
</evidence>
<dbReference type="Pfam" id="PF04542">
    <property type="entry name" value="Sigma70_r2"/>
    <property type="match status" value="1"/>
</dbReference>
<keyword evidence="4" id="KW-0731">Sigma factor</keyword>
<accession>A0A1V3XGQ5</accession>
<feature type="domain" description="RNA polymerase sigma factor 70 region 4 type 2" evidence="8">
    <location>
        <begin position="117"/>
        <end position="164"/>
    </location>
</feature>
<dbReference type="InterPro" id="IPR014284">
    <property type="entry name" value="RNA_pol_sigma-70_dom"/>
</dbReference>
<dbReference type="GO" id="GO:0006352">
    <property type="term" value="P:DNA-templated transcription initiation"/>
    <property type="evidence" value="ECO:0007669"/>
    <property type="project" value="InterPro"/>
</dbReference>
<comment type="caution">
    <text evidence="9">The sequence shown here is derived from an EMBL/GenBank/DDBJ whole genome shotgun (WGS) entry which is preliminary data.</text>
</comment>
<dbReference type="InterPro" id="IPR013249">
    <property type="entry name" value="RNA_pol_sigma70_r4_t2"/>
</dbReference>
<evidence type="ECO:0000313" key="10">
    <source>
        <dbReference type="Proteomes" id="UP000189229"/>
    </source>
</evidence>
<dbReference type="EMBL" id="MVBM01000002">
    <property type="protein sequence ID" value="OOK78278.1"/>
    <property type="molecule type" value="Genomic_DNA"/>
</dbReference>
<comment type="subunit">
    <text evidence="2">Interacts transiently with the RNA polymerase catalytic core formed by RpoA, RpoB, RpoC and RpoZ (2 alpha, 1 beta, 1 beta' and 1 omega subunit) to form the RNA polymerase holoenzyme that can initiate transcription.</text>
</comment>
<evidence type="ECO:0000259" key="7">
    <source>
        <dbReference type="Pfam" id="PF04542"/>
    </source>
</evidence>
<name>A0A1V3XGQ5_MYCKA</name>
<dbReference type="Proteomes" id="UP000189229">
    <property type="component" value="Unassembled WGS sequence"/>
</dbReference>
<dbReference type="PANTHER" id="PTHR30173:SF43">
    <property type="entry name" value="ECF RNA POLYMERASE SIGMA FACTOR SIGI-RELATED"/>
    <property type="match status" value="1"/>
</dbReference>
<dbReference type="Gene3D" id="3.10.450.50">
    <property type="match status" value="1"/>
</dbReference>
<sequence>MTADPALTARFEAARPQLGALAYRMLGSADDAEDAVQEAWLRLDASTDRAGGIANLDAWLTTVVARICLNMLRDRRDQGREELVERLPDPIVDPVGKFNPEHRAMLADAVGLALFVVLNTLRPAERLAFVLHDVFAVPFEQIASIVERSPEAARKLASRARRRIERAEAVPDRGIAAQRRLVDAFFAAGRSGDFDRLVSLLDPGVVLRGDLGPGAVRSAHGASAVAALARSYASPEREVRPATVNGAAGVVVFVAGRPAAVMGFLVRKGRIAAIDVLADPQRIAKLDLGALNQLGRVSVPRPAAVPWPSCATASSCPG</sequence>
<comment type="similarity">
    <text evidence="1">Belongs to the sigma-70 factor family. ECF subfamily.</text>
</comment>
<evidence type="ECO:0000256" key="2">
    <source>
        <dbReference type="ARBA" id="ARBA00011344"/>
    </source>
</evidence>
<evidence type="ECO:0000259" key="8">
    <source>
        <dbReference type="Pfam" id="PF08281"/>
    </source>
</evidence>